<evidence type="ECO:0000313" key="3">
    <source>
        <dbReference type="Proteomes" id="UP000217790"/>
    </source>
</evidence>
<sequence length="376" mass="41897">MSHAHSASISSNESDSSSLSTLSDSFCNSLQEKIESNTPTLTFIIRAQLDISLLRNHADRNLERPSTVDKNILPEAVLEAMLDHAAGANIDNSQTPRRYVACAIATAGQDSGIEQLIELANTWVRYLFWPFKANKGDVRDHHSALEIATPTLNETQSFDFEGSRPRNGSFQDIVKIRDDHRCIVTRVIDRNSAPVDSDEPATTIEAAHIFKRAVAAGKRTEKSLAEYTTWDILRHFIALSDEQVAELDANIDYIYNGITLNQELHSEFDAFGCSLRPDPDHPNQYHFEYFKLVPSTVYGRDIGVISFEGCSAELRPSCQLVQFHYSLAKVLHASGAGEVIESMMKRFFEGGSKSVTMNAKDLDVYLSTARMSLMTV</sequence>
<dbReference type="OMA" id="TILAQEW"/>
<dbReference type="InParanoid" id="A0A2H3DNX4"/>
<organism evidence="2 3">
    <name type="scientific">Armillaria gallica</name>
    <name type="common">Bulbous honey fungus</name>
    <name type="synonym">Armillaria bulbosa</name>
    <dbReference type="NCBI Taxonomy" id="47427"/>
    <lineage>
        <taxon>Eukaryota</taxon>
        <taxon>Fungi</taxon>
        <taxon>Dikarya</taxon>
        <taxon>Basidiomycota</taxon>
        <taxon>Agaricomycotina</taxon>
        <taxon>Agaricomycetes</taxon>
        <taxon>Agaricomycetidae</taxon>
        <taxon>Agaricales</taxon>
        <taxon>Marasmiineae</taxon>
        <taxon>Physalacriaceae</taxon>
        <taxon>Armillaria</taxon>
    </lineage>
</organism>
<evidence type="ECO:0000313" key="2">
    <source>
        <dbReference type="EMBL" id="PBK95780.1"/>
    </source>
</evidence>
<feature type="domain" description="HNH nuclease" evidence="1">
    <location>
        <begin position="182"/>
        <end position="273"/>
    </location>
</feature>
<dbReference type="EMBL" id="KZ293651">
    <property type="protein sequence ID" value="PBK95780.1"/>
    <property type="molecule type" value="Genomic_DNA"/>
</dbReference>
<dbReference type="Pfam" id="PF13391">
    <property type="entry name" value="HNH_2"/>
    <property type="match status" value="1"/>
</dbReference>
<dbReference type="STRING" id="47427.A0A2H3DNX4"/>
<evidence type="ECO:0000259" key="1">
    <source>
        <dbReference type="Pfam" id="PF13391"/>
    </source>
</evidence>
<dbReference type="AlphaFoldDB" id="A0A2H3DNX4"/>
<gene>
    <name evidence="2" type="ORF">ARMGADRAFT_1163518</name>
</gene>
<dbReference type="Proteomes" id="UP000217790">
    <property type="component" value="Unassembled WGS sequence"/>
</dbReference>
<accession>A0A2H3DNX4</accession>
<dbReference type="OrthoDB" id="3163863at2759"/>
<reference evidence="3" key="1">
    <citation type="journal article" date="2017" name="Nat. Ecol. Evol.">
        <title>Genome expansion and lineage-specific genetic innovations in the forest pathogenic fungi Armillaria.</title>
        <authorList>
            <person name="Sipos G."/>
            <person name="Prasanna A.N."/>
            <person name="Walter M.C."/>
            <person name="O'Connor E."/>
            <person name="Balint B."/>
            <person name="Krizsan K."/>
            <person name="Kiss B."/>
            <person name="Hess J."/>
            <person name="Varga T."/>
            <person name="Slot J."/>
            <person name="Riley R."/>
            <person name="Boka B."/>
            <person name="Rigling D."/>
            <person name="Barry K."/>
            <person name="Lee J."/>
            <person name="Mihaltcheva S."/>
            <person name="LaButti K."/>
            <person name="Lipzen A."/>
            <person name="Waldron R."/>
            <person name="Moloney N.M."/>
            <person name="Sperisen C."/>
            <person name="Kredics L."/>
            <person name="Vagvoelgyi C."/>
            <person name="Patrignani A."/>
            <person name="Fitzpatrick D."/>
            <person name="Nagy I."/>
            <person name="Doyle S."/>
            <person name="Anderson J.B."/>
            <person name="Grigoriev I.V."/>
            <person name="Gueldener U."/>
            <person name="Muensterkoetter M."/>
            <person name="Nagy L.G."/>
        </authorList>
    </citation>
    <scope>NUCLEOTIDE SEQUENCE [LARGE SCALE GENOMIC DNA]</scope>
    <source>
        <strain evidence="3">Ar21-2</strain>
    </source>
</reference>
<dbReference type="InterPro" id="IPR003615">
    <property type="entry name" value="HNH_nuc"/>
</dbReference>
<proteinExistence type="predicted"/>
<keyword evidence="3" id="KW-1185">Reference proteome</keyword>
<name>A0A2H3DNX4_ARMGA</name>
<protein>
    <recommendedName>
        <fullName evidence="1">HNH nuclease domain-containing protein</fullName>
    </recommendedName>
</protein>